<evidence type="ECO:0000259" key="2">
    <source>
        <dbReference type="Pfam" id="PF07859"/>
    </source>
</evidence>
<dbReference type="RefSeq" id="WP_136433442.1">
    <property type="nucleotide sequence ID" value="NZ_SSTJ01000003.1"/>
</dbReference>
<dbReference type="EMBL" id="SSTJ01000003">
    <property type="protein sequence ID" value="THG37969.1"/>
    <property type="molecule type" value="Genomic_DNA"/>
</dbReference>
<gene>
    <name evidence="3" type="ORF">E5986_03670</name>
</gene>
<reference evidence="3 4" key="1">
    <citation type="submission" date="2019-04" db="EMBL/GenBank/DDBJ databases">
        <title>Microbes associate with the intestines of laboratory mice.</title>
        <authorList>
            <person name="Navarre W."/>
            <person name="Wong E."/>
            <person name="Huang K.C."/>
            <person name="Tropini C."/>
            <person name="Ng K."/>
            <person name="Yu B."/>
        </authorList>
    </citation>
    <scope>NUCLEOTIDE SEQUENCE [LARGE SCALE GENOMIC DNA]</scope>
    <source>
        <strain evidence="3 4">NM80_B27</strain>
    </source>
</reference>
<dbReference type="Gene3D" id="3.40.50.1820">
    <property type="entry name" value="alpha/beta hydrolase"/>
    <property type="match status" value="1"/>
</dbReference>
<accession>A0A4S4G322</accession>
<dbReference type="AlphaFoldDB" id="A0A4S4G322"/>
<feature type="domain" description="Alpha/beta hydrolase fold-3" evidence="2">
    <location>
        <begin position="88"/>
        <end position="298"/>
    </location>
</feature>
<evidence type="ECO:0000256" key="1">
    <source>
        <dbReference type="ARBA" id="ARBA00022801"/>
    </source>
</evidence>
<dbReference type="Proteomes" id="UP000308978">
    <property type="component" value="Unassembled WGS sequence"/>
</dbReference>
<comment type="caution">
    <text evidence="3">The sequence shown here is derived from an EMBL/GenBank/DDBJ whole genome shotgun (WGS) entry which is preliminary data.</text>
</comment>
<dbReference type="InterPro" id="IPR050300">
    <property type="entry name" value="GDXG_lipolytic_enzyme"/>
</dbReference>
<sequence>MPMNPVVQAVIKAITLVQPDVASSWDAQRKVEDAAGKLTIADPRCRIDEITATADDGYEIPLRVFTPLDIDFSLKAGLHVNEDHRGTILYMHGGGWANGDVDFYSDACMRTALKLERRVIAVDYRRSPECRFPVPLEDCYAVARQLFAGELIPDADPEHIVLMGDSAGGNLTAGVSLLARERGEFRPRTQILLYPLTYNDHSESTLFDSVRENGEDYILTRQAIVDYIELYLRTPEDFHDSRFAPLIATSLADMPRTLVITAEYDPLRDEGEAFAARLDAEGSEVACFRMTDGVHGYFLYPSVLSLVRDTYRLIAHFLDDDPIPTEGKLPWTPLLGTD</sequence>
<evidence type="ECO:0000313" key="3">
    <source>
        <dbReference type="EMBL" id="THG37969.1"/>
    </source>
</evidence>
<name>A0A4S4G322_9ACTN</name>
<dbReference type="PANTHER" id="PTHR48081">
    <property type="entry name" value="AB HYDROLASE SUPERFAMILY PROTEIN C4A8.06C"/>
    <property type="match status" value="1"/>
</dbReference>
<dbReference type="SUPFAM" id="SSF53474">
    <property type="entry name" value="alpha/beta-Hydrolases"/>
    <property type="match status" value="1"/>
</dbReference>
<organism evidence="3 4">
    <name type="scientific">Adlercreutzia caecimuris</name>
    <dbReference type="NCBI Taxonomy" id="671266"/>
    <lineage>
        <taxon>Bacteria</taxon>
        <taxon>Bacillati</taxon>
        <taxon>Actinomycetota</taxon>
        <taxon>Coriobacteriia</taxon>
        <taxon>Eggerthellales</taxon>
        <taxon>Eggerthellaceae</taxon>
        <taxon>Adlercreutzia</taxon>
    </lineage>
</organism>
<keyword evidence="1 3" id="KW-0378">Hydrolase</keyword>
<dbReference type="InterPro" id="IPR029058">
    <property type="entry name" value="AB_hydrolase_fold"/>
</dbReference>
<dbReference type="GO" id="GO:0016787">
    <property type="term" value="F:hydrolase activity"/>
    <property type="evidence" value="ECO:0007669"/>
    <property type="project" value="UniProtKB-KW"/>
</dbReference>
<evidence type="ECO:0000313" key="4">
    <source>
        <dbReference type="Proteomes" id="UP000308978"/>
    </source>
</evidence>
<dbReference type="PANTHER" id="PTHR48081:SF8">
    <property type="entry name" value="ALPHA_BETA HYDROLASE FOLD-3 DOMAIN-CONTAINING PROTEIN-RELATED"/>
    <property type="match status" value="1"/>
</dbReference>
<dbReference type="InterPro" id="IPR013094">
    <property type="entry name" value="AB_hydrolase_3"/>
</dbReference>
<proteinExistence type="predicted"/>
<protein>
    <submittedName>
        <fullName evidence="3">Alpha/beta hydrolase</fullName>
    </submittedName>
</protein>
<dbReference type="Pfam" id="PF07859">
    <property type="entry name" value="Abhydrolase_3"/>
    <property type="match status" value="1"/>
</dbReference>